<feature type="compositionally biased region" description="Basic and acidic residues" evidence="3">
    <location>
        <begin position="776"/>
        <end position="797"/>
    </location>
</feature>
<dbReference type="InterPro" id="IPR000219">
    <property type="entry name" value="DH_dom"/>
</dbReference>
<dbReference type="GO" id="GO:0035025">
    <property type="term" value="P:positive regulation of Rho protein signal transduction"/>
    <property type="evidence" value="ECO:0007669"/>
    <property type="project" value="TreeGrafter"/>
</dbReference>
<dbReference type="GO" id="GO:0005085">
    <property type="term" value="F:guanyl-nucleotide exchange factor activity"/>
    <property type="evidence" value="ECO:0007669"/>
    <property type="project" value="InterPro"/>
</dbReference>
<dbReference type="InterPro" id="IPR051480">
    <property type="entry name" value="Endocytic_GEF_Adapter"/>
</dbReference>
<dbReference type="SMART" id="SM00325">
    <property type="entry name" value="RhoGEF"/>
    <property type="match status" value="1"/>
</dbReference>
<dbReference type="PROSITE" id="PS50010">
    <property type="entry name" value="DH_2"/>
    <property type="match status" value="1"/>
</dbReference>
<dbReference type="Gene3D" id="1.20.900.10">
    <property type="entry name" value="Dbl homology (DH) domain"/>
    <property type="match status" value="1"/>
</dbReference>
<evidence type="ECO:0000256" key="1">
    <source>
        <dbReference type="ARBA" id="ARBA00004496"/>
    </source>
</evidence>
<evidence type="ECO:0000313" key="6">
    <source>
        <dbReference type="Proteomes" id="UP000306954"/>
    </source>
</evidence>
<organism evidence="5 6">
    <name type="scientific">Wallemia ichthyophaga</name>
    <dbReference type="NCBI Taxonomy" id="245174"/>
    <lineage>
        <taxon>Eukaryota</taxon>
        <taxon>Fungi</taxon>
        <taxon>Dikarya</taxon>
        <taxon>Basidiomycota</taxon>
        <taxon>Wallemiomycotina</taxon>
        <taxon>Wallemiomycetes</taxon>
        <taxon>Wallemiales</taxon>
        <taxon>Wallemiaceae</taxon>
        <taxon>Wallemia</taxon>
    </lineage>
</organism>
<feature type="compositionally biased region" description="Basic and acidic residues" evidence="3">
    <location>
        <begin position="674"/>
        <end position="700"/>
    </location>
</feature>
<feature type="region of interest" description="Disordered" evidence="3">
    <location>
        <begin position="406"/>
        <end position="426"/>
    </location>
</feature>
<feature type="compositionally biased region" description="Acidic residues" evidence="3">
    <location>
        <begin position="630"/>
        <end position="641"/>
    </location>
</feature>
<feature type="region of interest" description="Disordered" evidence="3">
    <location>
        <begin position="375"/>
        <end position="394"/>
    </location>
</feature>
<dbReference type="EMBL" id="SPOF01000017">
    <property type="protein sequence ID" value="TIB12817.1"/>
    <property type="molecule type" value="Genomic_DNA"/>
</dbReference>
<feature type="region of interest" description="Disordered" evidence="3">
    <location>
        <begin position="455"/>
        <end position="491"/>
    </location>
</feature>
<feature type="region of interest" description="Disordered" evidence="3">
    <location>
        <begin position="546"/>
        <end position="598"/>
    </location>
</feature>
<accession>A0A4T0HKL6</accession>
<feature type="compositionally biased region" description="Basic and acidic residues" evidence="3">
    <location>
        <begin position="804"/>
        <end position="822"/>
    </location>
</feature>
<feature type="compositionally biased region" description="Low complexity" evidence="3">
    <location>
        <begin position="96"/>
        <end position="112"/>
    </location>
</feature>
<dbReference type="AlphaFoldDB" id="A0A4T0HKL6"/>
<dbReference type="GO" id="GO:0005737">
    <property type="term" value="C:cytoplasm"/>
    <property type="evidence" value="ECO:0007669"/>
    <property type="project" value="UniProtKB-SubCell"/>
</dbReference>
<comment type="subcellular location">
    <subcellularLocation>
        <location evidence="1">Cytoplasm</location>
    </subcellularLocation>
</comment>
<evidence type="ECO:0000259" key="4">
    <source>
        <dbReference type="PROSITE" id="PS50010"/>
    </source>
</evidence>
<feature type="compositionally biased region" description="Polar residues" evidence="3">
    <location>
        <begin position="710"/>
        <end position="720"/>
    </location>
</feature>
<dbReference type="Pfam" id="PF00621">
    <property type="entry name" value="RhoGEF"/>
    <property type="match status" value="1"/>
</dbReference>
<evidence type="ECO:0000256" key="2">
    <source>
        <dbReference type="ARBA" id="ARBA00022490"/>
    </source>
</evidence>
<feature type="region of interest" description="Disordered" evidence="3">
    <location>
        <begin position="77"/>
        <end position="112"/>
    </location>
</feature>
<feature type="region of interest" description="Disordered" evidence="3">
    <location>
        <begin position="610"/>
        <end position="868"/>
    </location>
</feature>
<sequence length="886" mass="99062">MRAIRKALTSSFHYGKDRDKDKEKSSRENASTNTLATAETTATTATTTTTATPTSSTNEARDEKHVQFKHTSIVDSASDVNRAASPNPPSLVASASASRLPMSPSTSSSASGTWSGMVQFDLVENLSQRERTRQEVLWEIVASEMRFVDDLTSLYERYISKMDANLPEKMKNLMNSLAINILPNHVSLSKDLKARHDAQYPLIRSLADIFLIHSHNLQYYSTYVLHLEYTLSVVDDAINLASKGVVNKRSEKYDRWKLGTRLIALEDEAQANGCASLAICLLHPFQRLLKYPLLFRGLLFNSDPSMIEYEATLKMVEQVESIVRSIEDKKIQIEERDKTRDALARIEGIEKERSLMAPKPGRLLVREVCITPSTNPPTSFKVKHGSMPPPQRPQVIKKSSLRRLSDLLPNSNSQSPLSQGSNAEDRNKYTKKDLWQVEFNDVTLLCQRSGRTTLPIASNSQGKGVSEKPTAKRSSLTSTSTSNRSDSTSAGVGVTGRNLYRFIKVCRYYCLQSESPTKTAHQISKWNIADQSEEGIVSMNAIMRNRSGSEDASSTSPLHRKQLPFPSPSPFPSTSPRSSTLQRQYSDDARSHASIKTKVSFSYERGDEMVPRVRLRPKPARGGVGGGVSEQEENKEEEEKGEGEGNREGGGFQEQQKQMVKLKQKQQKQQQHQKQQDQQEQRRQNEAERLEQQRKQEQRRAAAKFGTRLRPSNASQTSINVVHERPSSRATTAGQPAQKEVVVHRTLTPQPPPTSSRAKLDAVNRSSGKVQRKRVQLYDEKLPRGVNDRNDENDKNGNRVKTATFDKAEKAEHGEHSEHSEEDKEDENTSSTPNTANGSISSSSSMDTHTNTRTPRHRKSRAASEDSGMLLARVAQQYLAQSEVGQ</sequence>
<dbReference type="Proteomes" id="UP000306954">
    <property type="component" value="Unassembled WGS sequence"/>
</dbReference>
<dbReference type="SUPFAM" id="SSF48065">
    <property type="entry name" value="DBL homology domain (DH-domain)"/>
    <property type="match status" value="1"/>
</dbReference>
<feature type="compositionally biased region" description="Low complexity" evidence="3">
    <location>
        <begin position="406"/>
        <end position="422"/>
    </location>
</feature>
<feature type="compositionally biased region" description="Low complexity" evidence="3">
    <location>
        <begin position="28"/>
        <end position="58"/>
    </location>
</feature>
<feature type="domain" description="DH" evidence="4">
    <location>
        <begin position="132"/>
        <end position="329"/>
    </location>
</feature>
<proteinExistence type="predicted"/>
<protein>
    <recommendedName>
        <fullName evidence="4">DH domain-containing protein</fullName>
    </recommendedName>
</protein>
<feature type="region of interest" description="Disordered" evidence="3">
    <location>
        <begin position="1"/>
        <end position="65"/>
    </location>
</feature>
<comment type="caution">
    <text evidence="5">The sequence shown here is derived from an EMBL/GenBank/DDBJ whole genome shotgun (WGS) entry which is preliminary data.</text>
</comment>
<reference evidence="5 6" key="1">
    <citation type="submission" date="2019-03" db="EMBL/GenBank/DDBJ databases">
        <title>Sequencing 23 genomes of Wallemia ichthyophaga.</title>
        <authorList>
            <person name="Gostincar C."/>
        </authorList>
    </citation>
    <scope>NUCLEOTIDE SEQUENCE [LARGE SCALE GENOMIC DNA]</scope>
    <source>
        <strain evidence="5 6">EXF-8621</strain>
    </source>
</reference>
<evidence type="ECO:0000313" key="5">
    <source>
        <dbReference type="EMBL" id="TIB12817.1"/>
    </source>
</evidence>
<dbReference type="InterPro" id="IPR035899">
    <property type="entry name" value="DBL_dom_sf"/>
</dbReference>
<feature type="compositionally biased region" description="Basic and acidic residues" evidence="3">
    <location>
        <begin position="14"/>
        <end position="27"/>
    </location>
</feature>
<feature type="compositionally biased region" description="Polar residues" evidence="3">
    <location>
        <begin position="829"/>
        <end position="838"/>
    </location>
</feature>
<evidence type="ECO:0000256" key="3">
    <source>
        <dbReference type="SAM" id="MobiDB-lite"/>
    </source>
</evidence>
<feature type="compositionally biased region" description="Low complexity" evidence="3">
    <location>
        <begin position="474"/>
        <end position="489"/>
    </location>
</feature>
<dbReference type="PANTHER" id="PTHR46006">
    <property type="entry name" value="RHO GUANINE NUCLEOTIDE EXCHANGE FACTOR AT 64C, ISOFORM A"/>
    <property type="match status" value="1"/>
</dbReference>
<name>A0A4T0HKL6_WALIC</name>
<keyword evidence="2" id="KW-0963">Cytoplasm</keyword>
<dbReference type="PANTHER" id="PTHR46006:SF7">
    <property type="entry name" value="DH DOMAIN-CONTAINING PROTEIN"/>
    <property type="match status" value="1"/>
</dbReference>
<gene>
    <name evidence="5" type="ORF">E3P90_01871</name>
</gene>